<sequence>MKRKDSKLLFLISKKDAKAFEALYNRYIRVIYSYVFRELNDERLADDLIQDFWLKVWEDPSFLKCNETGSVKVYMLQHLKFRILDLYRKTMAHMMMELSPEVAELEQASYNSVTAEMNESELVAAIHEALEQVSPLMRNVFWMRINHWSVEETARNLSVSSKTVYNKYSESLAVVRAHLRDHYPEFAELQDSI</sequence>
<dbReference type="InterPro" id="IPR013325">
    <property type="entry name" value="RNA_pol_sigma_r2"/>
</dbReference>
<dbReference type="PANTHER" id="PTHR43133:SF46">
    <property type="entry name" value="RNA POLYMERASE SIGMA-70 FACTOR ECF SUBFAMILY"/>
    <property type="match status" value="1"/>
</dbReference>
<keyword evidence="2" id="KW-0805">Transcription regulation</keyword>
<evidence type="ECO:0000256" key="1">
    <source>
        <dbReference type="ARBA" id="ARBA00010641"/>
    </source>
</evidence>
<gene>
    <name evidence="7" type="ORF">XD92_0258</name>
</gene>
<dbReference type="Proteomes" id="UP000053860">
    <property type="component" value="Unassembled WGS sequence"/>
</dbReference>
<evidence type="ECO:0000313" key="8">
    <source>
        <dbReference type="Proteomes" id="UP000053860"/>
    </source>
</evidence>
<dbReference type="InterPro" id="IPR014284">
    <property type="entry name" value="RNA_pol_sigma-70_dom"/>
</dbReference>
<organism evidence="7 8">
    <name type="scientific">Proteiniphilum acetatigenes</name>
    <dbReference type="NCBI Taxonomy" id="294710"/>
    <lineage>
        <taxon>Bacteria</taxon>
        <taxon>Pseudomonadati</taxon>
        <taxon>Bacteroidota</taxon>
        <taxon>Bacteroidia</taxon>
        <taxon>Bacteroidales</taxon>
        <taxon>Dysgonomonadaceae</taxon>
        <taxon>Proteiniphilum</taxon>
    </lineage>
</organism>
<evidence type="ECO:0000259" key="5">
    <source>
        <dbReference type="Pfam" id="PF04542"/>
    </source>
</evidence>
<dbReference type="InterPro" id="IPR013324">
    <property type="entry name" value="RNA_pol_sigma_r3/r4-like"/>
</dbReference>
<keyword evidence="3" id="KW-0731">Sigma factor</keyword>
<feature type="domain" description="RNA polymerase sigma factor 70 region 4 type 2" evidence="6">
    <location>
        <begin position="125"/>
        <end position="169"/>
    </location>
</feature>
<evidence type="ECO:0000313" key="7">
    <source>
        <dbReference type="EMBL" id="KUK78515.1"/>
    </source>
</evidence>
<dbReference type="NCBIfam" id="TIGR02937">
    <property type="entry name" value="sigma70-ECF"/>
    <property type="match status" value="1"/>
</dbReference>
<evidence type="ECO:0000256" key="2">
    <source>
        <dbReference type="ARBA" id="ARBA00023015"/>
    </source>
</evidence>
<comment type="caution">
    <text evidence="7">The sequence shown here is derived from an EMBL/GenBank/DDBJ whole genome shotgun (WGS) entry which is preliminary data.</text>
</comment>
<name>A0A101HKJ7_9BACT</name>
<dbReference type="SUPFAM" id="SSF88946">
    <property type="entry name" value="Sigma2 domain of RNA polymerase sigma factors"/>
    <property type="match status" value="1"/>
</dbReference>
<evidence type="ECO:0000256" key="4">
    <source>
        <dbReference type="ARBA" id="ARBA00023163"/>
    </source>
</evidence>
<dbReference type="InterPro" id="IPR007627">
    <property type="entry name" value="RNA_pol_sigma70_r2"/>
</dbReference>
<dbReference type="Pfam" id="PF08281">
    <property type="entry name" value="Sigma70_r4_2"/>
    <property type="match status" value="1"/>
</dbReference>
<keyword evidence="4" id="KW-0804">Transcription</keyword>
<dbReference type="GO" id="GO:0006352">
    <property type="term" value="P:DNA-templated transcription initiation"/>
    <property type="evidence" value="ECO:0007669"/>
    <property type="project" value="InterPro"/>
</dbReference>
<dbReference type="InterPro" id="IPR036388">
    <property type="entry name" value="WH-like_DNA-bd_sf"/>
</dbReference>
<dbReference type="InterPro" id="IPR013249">
    <property type="entry name" value="RNA_pol_sigma70_r4_t2"/>
</dbReference>
<dbReference type="AlphaFoldDB" id="A0A101HKJ7"/>
<dbReference type="SUPFAM" id="SSF88659">
    <property type="entry name" value="Sigma3 and sigma4 domains of RNA polymerase sigma factors"/>
    <property type="match status" value="1"/>
</dbReference>
<dbReference type="EMBL" id="LGGN01000025">
    <property type="protein sequence ID" value="KUK78515.1"/>
    <property type="molecule type" value="Genomic_DNA"/>
</dbReference>
<dbReference type="PANTHER" id="PTHR43133">
    <property type="entry name" value="RNA POLYMERASE ECF-TYPE SIGMA FACTO"/>
    <property type="match status" value="1"/>
</dbReference>
<comment type="similarity">
    <text evidence="1">Belongs to the sigma-70 factor family. ECF subfamily.</text>
</comment>
<evidence type="ECO:0000256" key="3">
    <source>
        <dbReference type="ARBA" id="ARBA00023082"/>
    </source>
</evidence>
<evidence type="ECO:0000259" key="6">
    <source>
        <dbReference type="Pfam" id="PF08281"/>
    </source>
</evidence>
<feature type="domain" description="RNA polymerase sigma-70 region 2" evidence="5">
    <location>
        <begin position="23"/>
        <end position="90"/>
    </location>
</feature>
<dbReference type="Gene3D" id="1.10.1740.10">
    <property type="match status" value="1"/>
</dbReference>
<dbReference type="InterPro" id="IPR039425">
    <property type="entry name" value="RNA_pol_sigma-70-like"/>
</dbReference>
<reference evidence="8" key="1">
    <citation type="journal article" date="2015" name="MBio">
        <title>Genome-Resolved Metagenomic Analysis Reveals Roles for Candidate Phyla and Other Microbial Community Members in Biogeochemical Transformations in Oil Reservoirs.</title>
        <authorList>
            <person name="Hu P."/>
            <person name="Tom L."/>
            <person name="Singh A."/>
            <person name="Thomas B.C."/>
            <person name="Baker B.J."/>
            <person name="Piceno Y.M."/>
            <person name="Andersen G.L."/>
            <person name="Banfield J.F."/>
        </authorList>
    </citation>
    <scope>NUCLEOTIDE SEQUENCE [LARGE SCALE GENOMIC DNA]</scope>
</reference>
<dbReference type="Pfam" id="PF04542">
    <property type="entry name" value="Sigma70_r2"/>
    <property type="match status" value="1"/>
</dbReference>
<dbReference type="Gene3D" id="1.10.10.10">
    <property type="entry name" value="Winged helix-like DNA-binding domain superfamily/Winged helix DNA-binding domain"/>
    <property type="match status" value="1"/>
</dbReference>
<accession>A0A101HKJ7</accession>
<dbReference type="GO" id="GO:0003677">
    <property type="term" value="F:DNA binding"/>
    <property type="evidence" value="ECO:0007669"/>
    <property type="project" value="InterPro"/>
</dbReference>
<dbReference type="GO" id="GO:0016987">
    <property type="term" value="F:sigma factor activity"/>
    <property type="evidence" value="ECO:0007669"/>
    <property type="project" value="UniProtKB-KW"/>
</dbReference>
<protein>
    <submittedName>
        <fullName evidence="7">RNA polymerase sigma factor, sigma-70 family</fullName>
    </submittedName>
</protein>
<proteinExistence type="inferred from homology"/>